<gene>
    <name evidence="3" type="ORF">MSPICULIGERA_LOCUS23092</name>
    <name evidence="2" type="ORF">MSPICULIGERA_LOCUS6515</name>
</gene>
<protein>
    <submittedName>
        <fullName evidence="3">Uncharacterized protein</fullName>
    </submittedName>
</protein>
<evidence type="ECO:0000313" key="3">
    <source>
        <dbReference type="EMBL" id="CAJ0585060.1"/>
    </source>
</evidence>
<feature type="non-terminal residue" evidence="3">
    <location>
        <position position="1"/>
    </location>
</feature>
<keyword evidence="1" id="KW-0732">Signal</keyword>
<dbReference type="AlphaFoldDB" id="A0AA36DF04"/>
<evidence type="ECO:0000313" key="4">
    <source>
        <dbReference type="Proteomes" id="UP001177023"/>
    </source>
</evidence>
<name>A0AA36DF04_9BILA</name>
<evidence type="ECO:0000256" key="1">
    <source>
        <dbReference type="SAM" id="SignalP"/>
    </source>
</evidence>
<feature type="chain" id="PRO_5041630109" evidence="1">
    <location>
        <begin position="18"/>
        <end position="183"/>
    </location>
</feature>
<reference evidence="3" key="1">
    <citation type="submission" date="2023-06" db="EMBL/GenBank/DDBJ databases">
        <authorList>
            <person name="Delattre M."/>
        </authorList>
    </citation>
    <scope>NUCLEOTIDE SEQUENCE</scope>
    <source>
        <strain evidence="3">AF72</strain>
    </source>
</reference>
<keyword evidence="4" id="KW-1185">Reference proteome</keyword>
<dbReference type="EMBL" id="CATQJA010001623">
    <property type="protein sequence ID" value="CAJ0567984.1"/>
    <property type="molecule type" value="Genomic_DNA"/>
</dbReference>
<dbReference type="EMBL" id="CATQJA010002702">
    <property type="protein sequence ID" value="CAJ0585060.1"/>
    <property type="molecule type" value="Genomic_DNA"/>
</dbReference>
<proteinExistence type="predicted"/>
<dbReference type="Proteomes" id="UP001177023">
    <property type="component" value="Unassembled WGS sequence"/>
</dbReference>
<organism evidence="3 4">
    <name type="scientific">Mesorhabditis spiculigera</name>
    <dbReference type="NCBI Taxonomy" id="96644"/>
    <lineage>
        <taxon>Eukaryota</taxon>
        <taxon>Metazoa</taxon>
        <taxon>Ecdysozoa</taxon>
        <taxon>Nematoda</taxon>
        <taxon>Chromadorea</taxon>
        <taxon>Rhabditida</taxon>
        <taxon>Rhabditina</taxon>
        <taxon>Rhabditomorpha</taxon>
        <taxon>Rhabditoidea</taxon>
        <taxon>Rhabditidae</taxon>
        <taxon>Mesorhabditinae</taxon>
        <taxon>Mesorhabditis</taxon>
    </lineage>
</organism>
<evidence type="ECO:0000313" key="2">
    <source>
        <dbReference type="EMBL" id="CAJ0567984.1"/>
    </source>
</evidence>
<comment type="caution">
    <text evidence="3">The sequence shown here is derived from an EMBL/GenBank/DDBJ whole genome shotgun (WGS) entry which is preliminary data.</text>
</comment>
<accession>A0AA36DF04</accession>
<sequence>MQQLLLAVALFATVSLARHHHHHHDEMLEELDELPVRISHPVKVELEKLNPRLAAAKKHLQPFLNDAGEVPEVTRCLVNYAEKDGMAVMLDKPVLKECRKSDDMNDGEWIPGCFYAKTGDSESYDCWVHQPISMMADCKKECDPKAVDGTDTSFCCCWGEQCTSPSNRESARLKQLMRYEIDA</sequence>
<feature type="signal peptide" evidence="1">
    <location>
        <begin position="1"/>
        <end position="17"/>
    </location>
</feature>